<reference evidence="1" key="1">
    <citation type="journal article" date="2014" name="Front. Microbiol.">
        <title>High frequency of phylogenetically diverse reductive dehalogenase-homologous genes in deep subseafloor sedimentary metagenomes.</title>
        <authorList>
            <person name="Kawai M."/>
            <person name="Futagami T."/>
            <person name="Toyoda A."/>
            <person name="Takaki Y."/>
            <person name="Nishi S."/>
            <person name="Hori S."/>
            <person name="Arai W."/>
            <person name="Tsubouchi T."/>
            <person name="Morono Y."/>
            <person name="Uchiyama I."/>
            <person name="Ito T."/>
            <person name="Fujiyama A."/>
            <person name="Inagaki F."/>
            <person name="Takami H."/>
        </authorList>
    </citation>
    <scope>NUCLEOTIDE SEQUENCE</scope>
    <source>
        <strain evidence="1">Expedition CK06-06</strain>
    </source>
</reference>
<accession>X0XAL8</accession>
<name>X0XAL8_9ZZZZ</name>
<gene>
    <name evidence="1" type="ORF">S01H1_62231</name>
</gene>
<proteinExistence type="predicted"/>
<sequence length="30" mass="3329">AINAIQCVALMAWPDEDFASFSSEKNRSRA</sequence>
<protein>
    <submittedName>
        <fullName evidence="1">Uncharacterized protein</fullName>
    </submittedName>
</protein>
<comment type="caution">
    <text evidence="1">The sequence shown here is derived from an EMBL/GenBank/DDBJ whole genome shotgun (WGS) entry which is preliminary data.</text>
</comment>
<dbReference type="AlphaFoldDB" id="X0XAL8"/>
<dbReference type="EMBL" id="BARS01040861">
    <property type="protein sequence ID" value="GAG40125.1"/>
    <property type="molecule type" value="Genomic_DNA"/>
</dbReference>
<evidence type="ECO:0000313" key="1">
    <source>
        <dbReference type="EMBL" id="GAG40125.1"/>
    </source>
</evidence>
<feature type="non-terminal residue" evidence="1">
    <location>
        <position position="1"/>
    </location>
</feature>
<organism evidence="1">
    <name type="scientific">marine sediment metagenome</name>
    <dbReference type="NCBI Taxonomy" id="412755"/>
    <lineage>
        <taxon>unclassified sequences</taxon>
        <taxon>metagenomes</taxon>
        <taxon>ecological metagenomes</taxon>
    </lineage>
</organism>